<accession>A0A9Q8ZTF2</accession>
<keyword evidence="2" id="KW-1185">Reference proteome</keyword>
<dbReference type="EMBL" id="CP097119">
    <property type="protein sequence ID" value="USS89013.1"/>
    <property type="molecule type" value="Genomic_DNA"/>
</dbReference>
<dbReference type="Proteomes" id="UP001055911">
    <property type="component" value="Chromosome"/>
</dbReference>
<name>A0A9Q8ZTF2_9LACO</name>
<reference evidence="1" key="1">
    <citation type="submission" date="2022-05" db="EMBL/GenBank/DDBJ databases">
        <authorList>
            <person name="Oliphant S.A."/>
            <person name="Watson-Haigh N.S."/>
            <person name="Sumby K.M."/>
            <person name="Gardner J.M."/>
            <person name="Jiranek V."/>
        </authorList>
    </citation>
    <scope>NUCLEOTIDE SEQUENCE</scope>
    <source>
        <strain evidence="1">KI4_B1</strain>
    </source>
</reference>
<protein>
    <submittedName>
        <fullName evidence="1">Uncharacterized protein</fullName>
    </submittedName>
</protein>
<proteinExistence type="predicted"/>
<organism evidence="1 2">
    <name type="scientific">Fructilactobacillus cliffordii</name>
    <dbReference type="NCBI Taxonomy" id="2940299"/>
    <lineage>
        <taxon>Bacteria</taxon>
        <taxon>Bacillati</taxon>
        <taxon>Bacillota</taxon>
        <taxon>Bacilli</taxon>
        <taxon>Lactobacillales</taxon>
        <taxon>Lactobacillaceae</taxon>
        <taxon>Fructilactobacillus</taxon>
    </lineage>
</organism>
<evidence type="ECO:0000313" key="1">
    <source>
        <dbReference type="EMBL" id="USS89013.1"/>
    </source>
</evidence>
<evidence type="ECO:0000313" key="2">
    <source>
        <dbReference type="Proteomes" id="UP001055911"/>
    </source>
</evidence>
<dbReference type="AlphaFoldDB" id="A0A9Q8ZTF2"/>
<sequence>MDESIVAVVERTALEIELMMVEQPTITVIMVTQHLQPQLRKKLTKYWLS</sequence>
<gene>
    <name evidence="1" type="ORF">M3M40_05895</name>
</gene>
<dbReference type="RefSeq" id="WP_252766530.1">
    <property type="nucleotide sequence ID" value="NZ_CP097119.1"/>
</dbReference>